<reference evidence="1 2" key="1">
    <citation type="submission" date="2019-05" db="EMBL/GenBank/DDBJ databases">
        <title>Another draft genome of Portunus trituberculatus and its Hox gene families provides insights of decapod evolution.</title>
        <authorList>
            <person name="Jeong J.-H."/>
            <person name="Song I."/>
            <person name="Kim S."/>
            <person name="Choi T."/>
            <person name="Kim D."/>
            <person name="Ryu S."/>
            <person name="Kim W."/>
        </authorList>
    </citation>
    <scope>NUCLEOTIDE SEQUENCE [LARGE SCALE GENOMIC DNA]</scope>
    <source>
        <tissue evidence="1">Muscle</tissue>
    </source>
</reference>
<accession>A0A5B7K4V5</accession>
<organism evidence="1 2">
    <name type="scientific">Portunus trituberculatus</name>
    <name type="common">Swimming crab</name>
    <name type="synonym">Neptunus trituberculatus</name>
    <dbReference type="NCBI Taxonomy" id="210409"/>
    <lineage>
        <taxon>Eukaryota</taxon>
        <taxon>Metazoa</taxon>
        <taxon>Ecdysozoa</taxon>
        <taxon>Arthropoda</taxon>
        <taxon>Crustacea</taxon>
        <taxon>Multicrustacea</taxon>
        <taxon>Malacostraca</taxon>
        <taxon>Eumalacostraca</taxon>
        <taxon>Eucarida</taxon>
        <taxon>Decapoda</taxon>
        <taxon>Pleocyemata</taxon>
        <taxon>Brachyura</taxon>
        <taxon>Eubrachyura</taxon>
        <taxon>Portunoidea</taxon>
        <taxon>Portunidae</taxon>
        <taxon>Portuninae</taxon>
        <taxon>Portunus</taxon>
    </lineage>
</organism>
<protein>
    <submittedName>
        <fullName evidence="1">Uncharacterized protein</fullName>
    </submittedName>
</protein>
<keyword evidence="2" id="KW-1185">Reference proteome</keyword>
<evidence type="ECO:0000313" key="1">
    <source>
        <dbReference type="EMBL" id="MPD01577.1"/>
    </source>
</evidence>
<proteinExistence type="predicted"/>
<dbReference type="Proteomes" id="UP000324222">
    <property type="component" value="Unassembled WGS sequence"/>
</dbReference>
<gene>
    <name evidence="1" type="ORF">E2C01_097111</name>
</gene>
<comment type="caution">
    <text evidence="1">The sequence shown here is derived from an EMBL/GenBank/DDBJ whole genome shotgun (WGS) entry which is preliminary data.</text>
</comment>
<sequence>MMVVCDWTKYHYSIHTFLINLIFESKYIRELSRIRVSLKASPKKAYPRTTGVTVHPSFQKGEKLQNNCLPVYKSNRKKEEEEQHAKFW</sequence>
<dbReference type="EMBL" id="VSRR010127738">
    <property type="protein sequence ID" value="MPD01577.1"/>
    <property type="molecule type" value="Genomic_DNA"/>
</dbReference>
<name>A0A5B7K4V5_PORTR</name>
<evidence type="ECO:0000313" key="2">
    <source>
        <dbReference type="Proteomes" id="UP000324222"/>
    </source>
</evidence>
<dbReference type="AlphaFoldDB" id="A0A5B7K4V5"/>